<proteinExistence type="predicted"/>
<evidence type="ECO:0008006" key="3">
    <source>
        <dbReference type="Google" id="ProtNLM"/>
    </source>
</evidence>
<dbReference type="Proteomes" id="UP000198598">
    <property type="component" value="Unassembled WGS sequence"/>
</dbReference>
<dbReference type="STRING" id="662367.SAMN05216167_15018"/>
<dbReference type="EMBL" id="FOLQ01000050">
    <property type="protein sequence ID" value="SFF34080.1"/>
    <property type="molecule type" value="Genomic_DNA"/>
</dbReference>
<organism evidence="1 2">
    <name type="scientific">Spirosoma endophyticum</name>
    <dbReference type="NCBI Taxonomy" id="662367"/>
    <lineage>
        <taxon>Bacteria</taxon>
        <taxon>Pseudomonadati</taxon>
        <taxon>Bacteroidota</taxon>
        <taxon>Cytophagia</taxon>
        <taxon>Cytophagales</taxon>
        <taxon>Cytophagaceae</taxon>
        <taxon>Spirosoma</taxon>
    </lineage>
</organism>
<accession>A0A1I2HXK3</accession>
<dbReference type="RefSeq" id="WP_093835213.1">
    <property type="nucleotide sequence ID" value="NZ_FOLQ01000050.1"/>
</dbReference>
<evidence type="ECO:0000313" key="2">
    <source>
        <dbReference type="Proteomes" id="UP000198598"/>
    </source>
</evidence>
<dbReference type="InterPro" id="IPR011990">
    <property type="entry name" value="TPR-like_helical_dom_sf"/>
</dbReference>
<sequence>MNFLKRLFKKKPLPSTELAAPIAEEVTICLNRAAELRLSGQCKLAIIECDKVLFLHPNNHLAYHIRALAKYSIDDREGAIKDWKRSQSLREILK</sequence>
<dbReference type="AlphaFoldDB" id="A0A1I2HXK3"/>
<keyword evidence="2" id="KW-1185">Reference proteome</keyword>
<protein>
    <recommendedName>
        <fullName evidence="3">Tetratricopeptide repeat-containing protein</fullName>
    </recommendedName>
</protein>
<evidence type="ECO:0000313" key="1">
    <source>
        <dbReference type="EMBL" id="SFF34080.1"/>
    </source>
</evidence>
<dbReference type="SUPFAM" id="SSF48452">
    <property type="entry name" value="TPR-like"/>
    <property type="match status" value="1"/>
</dbReference>
<reference evidence="1 2" key="1">
    <citation type="submission" date="2016-10" db="EMBL/GenBank/DDBJ databases">
        <authorList>
            <person name="de Groot N.N."/>
        </authorList>
    </citation>
    <scope>NUCLEOTIDE SEQUENCE [LARGE SCALE GENOMIC DNA]</scope>
    <source>
        <strain evidence="1 2">DSM 26130</strain>
    </source>
</reference>
<dbReference type="OrthoDB" id="961539at2"/>
<gene>
    <name evidence="1" type="ORF">SAMN05216167_15018</name>
</gene>
<name>A0A1I2HXK3_9BACT</name>
<dbReference type="Gene3D" id="1.25.40.10">
    <property type="entry name" value="Tetratricopeptide repeat domain"/>
    <property type="match status" value="1"/>
</dbReference>